<dbReference type="Pfam" id="PF13238">
    <property type="entry name" value="AAA_18"/>
    <property type="match status" value="1"/>
</dbReference>
<evidence type="ECO:0000256" key="1">
    <source>
        <dbReference type="SAM" id="Phobius"/>
    </source>
</evidence>
<dbReference type="AlphaFoldDB" id="A0A816B9F9"/>
<dbReference type="Gene3D" id="3.40.50.300">
    <property type="entry name" value="P-loop containing nucleotide triphosphate hydrolases"/>
    <property type="match status" value="1"/>
</dbReference>
<dbReference type="InterPro" id="IPR027417">
    <property type="entry name" value="P-loop_NTPase"/>
</dbReference>
<accession>A0A816B9F9</accession>
<protein>
    <recommendedName>
        <fullName evidence="4">Nicotinamide riboside kinase 2</fullName>
    </recommendedName>
</protein>
<organism evidence="2 3">
    <name type="scientific">Rotaria magnacalcarata</name>
    <dbReference type="NCBI Taxonomy" id="392030"/>
    <lineage>
        <taxon>Eukaryota</taxon>
        <taxon>Metazoa</taxon>
        <taxon>Spiralia</taxon>
        <taxon>Gnathifera</taxon>
        <taxon>Rotifera</taxon>
        <taxon>Eurotatoria</taxon>
        <taxon>Bdelloidea</taxon>
        <taxon>Philodinida</taxon>
        <taxon>Philodinidae</taxon>
        <taxon>Rotaria</taxon>
    </lineage>
</organism>
<dbReference type="PANTHER" id="PTHR10285">
    <property type="entry name" value="URIDINE KINASE"/>
    <property type="match status" value="1"/>
</dbReference>
<evidence type="ECO:0000313" key="3">
    <source>
        <dbReference type="Proteomes" id="UP000663855"/>
    </source>
</evidence>
<evidence type="ECO:0008006" key="4">
    <source>
        <dbReference type="Google" id="ProtNLM"/>
    </source>
</evidence>
<name>A0A816B9F9_9BILA</name>
<dbReference type="SUPFAM" id="SSF52540">
    <property type="entry name" value="P-loop containing nucleoside triphosphate hydrolases"/>
    <property type="match status" value="1"/>
</dbReference>
<keyword evidence="1" id="KW-0812">Transmembrane</keyword>
<dbReference type="Proteomes" id="UP000663855">
    <property type="component" value="Unassembled WGS sequence"/>
</dbReference>
<proteinExistence type="predicted"/>
<reference evidence="2" key="1">
    <citation type="submission" date="2021-02" db="EMBL/GenBank/DDBJ databases">
        <authorList>
            <person name="Nowell W R."/>
        </authorList>
    </citation>
    <scope>NUCLEOTIDE SEQUENCE</scope>
</reference>
<feature type="transmembrane region" description="Helical" evidence="1">
    <location>
        <begin position="6"/>
        <end position="28"/>
    </location>
</feature>
<dbReference type="EMBL" id="CAJNOV010017416">
    <property type="protein sequence ID" value="CAF1607332.1"/>
    <property type="molecule type" value="Genomic_DNA"/>
</dbReference>
<keyword evidence="1" id="KW-0472">Membrane</keyword>
<comment type="caution">
    <text evidence="2">The sequence shown here is derived from an EMBL/GenBank/DDBJ whole genome shotgun (WGS) entry which is preliminary data.</text>
</comment>
<sequence length="211" mass="24470">MNTYTITYIADIILSSSLTALVVGLGGVTNGGKTTICRALKQLLPSSKHNLAVESLHIDDYFRPIDDPHHIHLDKFGHHDWDCLDALDIDQFIVDFQSVRLKCDLLLVEGFLIFNIPFLSKDHHTYDLAYYFDLSYEECRKRRLKRNYNPPDPNGYFEEHVWGAYIKAKKEAFEQDKDVKLEIIDSTNQPLEKIQEKIIKDIESALNRDQK</sequence>
<keyword evidence="1" id="KW-1133">Transmembrane helix</keyword>
<gene>
    <name evidence="2" type="ORF">CJN711_LOCUS36044</name>
</gene>
<evidence type="ECO:0000313" key="2">
    <source>
        <dbReference type="EMBL" id="CAF1607332.1"/>
    </source>
</evidence>